<feature type="transmembrane region" description="Helical" evidence="7">
    <location>
        <begin position="170"/>
        <end position="192"/>
    </location>
</feature>
<evidence type="ECO:0000256" key="7">
    <source>
        <dbReference type="SAM" id="Phobius"/>
    </source>
</evidence>
<gene>
    <name evidence="8" type="ORF">ETU37_12400</name>
</gene>
<evidence type="ECO:0000256" key="3">
    <source>
        <dbReference type="ARBA" id="ARBA00022692"/>
    </source>
</evidence>
<dbReference type="EMBL" id="SDPU01000022">
    <property type="protein sequence ID" value="RYU12047.1"/>
    <property type="molecule type" value="Genomic_DNA"/>
</dbReference>
<feature type="transmembrane region" description="Helical" evidence="7">
    <location>
        <begin position="364"/>
        <end position="387"/>
    </location>
</feature>
<organism evidence="8 9">
    <name type="scientific">Nocardioides iriomotensis</name>
    <dbReference type="NCBI Taxonomy" id="715784"/>
    <lineage>
        <taxon>Bacteria</taxon>
        <taxon>Bacillati</taxon>
        <taxon>Actinomycetota</taxon>
        <taxon>Actinomycetes</taxon>
        <taxon>Propionibacteriales</taxon>
        <taxon>Nocardioidaceae</taxon>
        <taxon>Nocardioides</taxon>
    </lineage>
</organism>
<evidence type="ECO:0000256" key="4">
    <source>
        <dbReference type="ARBA" id="ARBA00022989"/>
    </source>
</evidence>
<feature type="transmembrane region" description="Helical" evidence="7">
    <location>
        <begin position="198"/>
        <end position="215"/>
    </location>
</feature>
<feature type="region of interest" description="Disordered" evidence="6">
    <location>
        <begin position="394"/>
        <end position="414"/>
    </location>
</feature>
<dbReference type="InterPro" id="IPR022369">
    <property type="entry name" value="Integral_membrane_TerC_rswitch"/>
</dbReference>
<dbReference type="InterPro" id="IPR005496">
    <property type="entry name" value="Integral_membrane_TerC"/>
</dbReference>
<dbReference type="Proteomes" id="UP000291189">
    <property type="component" value="Unassembled WGS sequence"/>
</dbReference>
<feature type="transmembrane region" description="Helical" evidence="7">
    <location>
        <begin position="73"/>
        <end position="93"/>
    </location>
</feature>
<dbReference type="PANTHER" id="PTHR30238:SF0">
    <property type="entry name" value="THYLAKOID MEMBRANE PROTEIN TERC, CHLOROPLASTIC"/>
    <property type="match status" value="1"/>
</dbReference>
<accession>A0A4Q5J0I6</accession>
<feature type="transmembrane region" description="Helical" evidence="7">
    <location>
        <begin position="260"/>
        <end position="287"/>
    </location>
</feature>
<feature type="transmembrane region" description="Helical" evidence="7">
    <location>
        <begin position="139"/>
        <end position="158"/>
    </location>
</feature>
<reference evidence="8 9" key="1">
    <citation type="submission" date="2019-01" db="EMBL/GenBank/DDBJ databases">
        <title>Nocardioides guangzhouensis sp. nov., an actinobacterium isolated from soil.</title>
        <authorList>
            <person name="Fu Y."/>
            <person name="Cai Y."/>
            <person name="Lin Z."/>
            <person name="Chen P."/>
        </authorList>
    </citation>
    <scope>NUCLEOTIDE SEQUENCE [LARGE SCALE GENOMIC DNA]</scope>
    <source>
        <strain evidence="8 9">NBRC 105384</strain>
    </source>
</reference>
<feature type="region of interest" description="Disordered" evidence="6">
    <location>
        <begin position="1"/>
        <end position="51"/>
    </location>
</feature>
<proteinExistence type="inferred from homology"/>
<comment type="subcellular location">
    <subcellularLocation>
        <location evidence="1">Membrane</location>
        <topology evidence="1">Multi-pass membrane protein</topology>
    </subcellularLocation>
</comment>
<name>A0A4Q5J0I6_9ACTN</name>
<dbReference type="NCBIfam" id="TIGR03718">
    <property type="entry name" value="R_switched_Alx"/>
    <property type="match status" value="1"/>
</dbReference>
<evidence type="ECO:0000256" key="2">
    <source>
        <dbReference type="ARBA" id="ARBA00007511"/>
    </source>
</evidence>
<evidence type="ECO:0000256" key="6">
    <source>
        <dbReference type="SAM" id="MobiDB-lite"/>
    </source>
</evidence>
<feature type="transmembrane region" description="Helical" evidence="7">
    <location>
        <begin position="321"/>
        <end position="344"/>
    </location>
</feature>
<feature type="transmembrane region" description="Helical" evidence="7">
    <location>
        <begin position="293"/>
        <end position="314"/>
    </location>
</feature>
<dbReference type="PANTHER" id="PTHR30238">
    <property type="entry name" value="MEMBRANE BOUND PREDICTED REDOX MODULATOR"/>
    <property type="match status" value="1"/>
</dbReference>
<keyword evidence="5 7" id="KW-0472">Membrane</keyword>
<dbReference type="OrthoDB" id="5242957at2"/>
<keyword evidence="3 7" id="KW-0812">Transmembrane</keyword>
<sequence>MTHGGEYSFASVSSSRTPVPRTGRSRHRRPPRWVDPRGRKRPPDLSLSLAPSPVGRRHATAVRRSLYVDVPTWVWWTTIVVTMAILIFDVVIIGRRPHEPSMKEVSTYLSVYVGLAIVFGIGVWVFAGHQYGTEFFAGWLTEYSLSVDNLFIFIIILGKFAVPKEYQQTALMVGIVLALVMRGIFIGVGAAAINQFSWVFYLFGAFLIYTAVKLFKEAREDDDDGDYEEPRIVRWAENNLPATKEYHGAKIWVKENGKRLVTPMFIVMLALGMTDLLFALDSIPAIYGLTKEPYLVLTANIFALMGLRQLYFLIGGLLQRLIFLGFGLSVLLGFIGVKLVFHAMHENEIPFINGGEPIEWAPEIPTLLSLGVIIAILAVTTVASLVVSKRRGETVSVGSGGDGDGDGKGTAPTG</sequence>
<feature type="transmembrane region" description="Helical" evidence="7">
    <location>
        <begin position="105"/>
        <end position="127"/>
    </location>
</feature>
<protein>
    <submittedName>
        <fullName evidence="8">TerC family protein</fullName>
    </submittedName>
</protein>
<evidence type="ECO:0000256" key="1">
    <source>
        <dbReference type="ARBA" id="ARBA00004141"/>
    </source>
</evidence>
<keyword evidence="4 7" id="KW-1133">Transmembrane helix</keyword>
<dbReference type="GO" id="GO:0016020">
    <property type="term" value="C:membrane"/>
    <property type="evidence" value="ECO:0007669"/>
    <property type="project" value="UniProtKB-SubCell"/>
</dbReference>
<dbReference type="AlphaFoldDB" id="A0A4Q5J0I6"/>
<dbReference type="Pfam" id="PF03741">
    <property type="entry name" value="TerC"/>
    <property type="match status" value="1"/>
</dbReference>
<evidence type="ECO:0000313" key="9">
    <source>
        <dbReference type="Proteomes" id="UP000291189"/>
    </source>
</evidence>
<feature type="compositionally biased region" description="Basic and acidic residues" evidence="6">
    <location>
        <begin position="32"/>
        <end position="43"/>
    </location>
</feature>
<evidence type="ECO:0000313" key="8">
    <source>
        <dbReference type="EMBL" id="RYU12047.1"/>
    </source>
</evidence>
<comment type="caution">
    <text evidence="8">The sequence shown here is derived from an EMBL/GenBank/DDBJ whole genome shotgun (WGS) entry which is preliminary data.</text>
</comment>
<keyword evidence="9" id="KW-1185">Reference proteome</keyword>
<evidence type="ECO:0000256" key="5">
    <source>
        <dbReference type="ARBA" id="ARBA00023136"/>
    </source>
</evidence>
<comment type="similarity">
    <text evidence="2">Belongs to the TerC family.</text>
</comment>